<evidence type="ECO:0000256" key="1">
    <source>
        <dbReference type="ARBA" id="ARBA00004924"/>
    </source>
</evidence>
<feature type="domain" description="Aerobactin siderophore biosynthesis IucA/IucC-like C-terminal" evidence="2">
    <location>
        <begin position="3"/>
        <end position="66"/>
    </location>
</feature>
<accession>A0A6G3XEJ0</accession>
<organism evidence="3">
    <name type="scientific">Streptomyces sp. SID7499</name>
    <dbReference type="NCBI Taxonomy" id="2706086"/>
    <lineage>
        <taxon>Bacteria</taxon>
        <taxon>Bacillati</taxon>
        <taxon>Actinomycetota</taxon>
        <taxon>Actinomycetes</taxon>
        <taxon>Kitasatosporales</taxon>
        <taxon>Streptomycetaceae</taxon>
        <taxon>Streptomyces</taxon>
    </lineage>
</organism>
<evidence type="ECO:0000259" key="2">
    <source>
        <dbReference type="Pfam" id="PF06276"/>
    </source>
</evidence>
<dbReference type="PANTHER" id="PTHR34384:SF6">
    <property type="entry name" value="STAPHYLOFERRIN B SYNTHASE"/>
    <property type="match status" value="1"/>
</dbReference>
<dbReference type="AlphaFoldDB" id="A0A6G3XEJ0"/>
<dbReference type="Gene3D" id="1.10.510.40">
    <property type="match status" value="1"/>
</dbReference>
<dbReference type="PANTHER" id="PTHR34384">
    <property type="entry name" value="L-2,3-DIAMINOPROPANOATE--CITRATE LIGASE"/>
    <property type="match status" value="1"/>
</dbReference>
<dbReference type="GO" id="GO:0003824">
    <property type="term" value="F:catalytic activity"/>
    <property type="evidence" value="ECO:0007669"/>
    <property type="project" value="UniProtKB-ARBA"/>
</dbReference>
<sequence>FLGAGLATEGVLDEQTFWRTVAACVRDYQGSVPYLADKFEQYDLFEAEFALSCLNRLQLRDNQQMVDLNDPAGALQLVGRLKNPIAGF</sequence>
<feature type="non-terminal residue" evidence="3">
    <location>
        <position position="1"/>
    </location>
</feature>
<protein>
    <submittedName>
        <fullName evidence="3">Ferric iron reductase</fullName>
    </submittedName>
</protein>
<reference evidence="3" key="1">
    <citation type="submission" date="2020-01" db="EMBL/GenBank/DDBJ databases">
        <title>Insect and environment-associated Actinomycetes.</title>
        <authorList>
            <person name="Currrie C."/>
            <person name="Chevrette M."/>
            <person name="Carlson C."/>
            <person name="Stubbendieck R."/>
            <person name="Wendt-Pienkowski E."/>
        </authorList>
    </citation>
    <scope>NUCLEOTIDE SEQUENCE</scope>
    <source>
        <strain evidence="3">SID7499</strain>
    </source>
</reference>
<evidence type="ECO:0000313" key="3">
    <source>
        <dbReference type="EMBL" id="NEE16161.1"/>
    </source>
</evidence>
<proteinExistence type="predicted"/>
<name>A0A6G3XEJ0_9ACTN</name>
<comment type="caution">
    <text evidence="3">The sequence shown here is derived from an EMBL/GenBank/DDBJ whole genome shotgun (WGS) entry which is preliminary data.</text>
</comment>
<dbReference type="GO" id="GO:0019290">
    <property type="term" value="P:siderophore biosynthetic process"/>
    <property type="evidence" value="ECO:0007669"/>
    <property type="project" value="InterPro"/>
</dbReference>
<dbReference type="Pfam" id="PF06276">
    <property type="entry name" value="FhuF"/>
    <property type="match status" value="1"/>
</dbReference>
<dbReference type="InterPro" id="IPR022770">
    <property type="entry name" value="IucA/IucC-like_C"/>
</dbReference>
<dbReference type="EMBL" id="JAAGMN010006046">
    <property type="protein sequence ID" value="NEE16161.1"/>
    <property type="molecule type" value="Genomic_DNA"/>
</dbReference>
<dbReference type="InterPro" id="IPR037455">
    <property type="entry name" value="LucA/IucC-like"/>
</dbReference>
<gene>
    <name evidence="3" type="ORF">G3M58_58040</name>
</gene>
<comment type="pathway">
    <text evidence="1">Siderophore biosynthesis.</text>
</comment>